<feature type="domain" description="Poly(A) RNA polymerase mitochondrial-like central palm" evidence="11">
    <location>
        <begin position="122"/>
        <end position="259"/>
    </location>
</feature>
<dbReference type="GeneID" id="19895690"/>
<organism evidence="12 13">
    <name type="scientific">Pneumocystis murina (strain B123)</name>
    <name type="common">Mouse pneumocystis pneumonia agent</name>
    <name type="synonym">Pneumocystis carinii f. sp. muris</name>
    <dbReference type="NCBI Taxonomy" id="1069680"/>
    <lineage>
        <taxon>Eukaryota</taxon>
        <taxon>Fungi</taxon>
        <taxon>Dikarya</taxon>
        <taxon>Ascomycota</taxon>
        <taxon>Taphrinomycotina</taxon>
        <taxon>Pneumocystomycetes</taxon>
        <taxon>Pneumocystaceae</taxon>
        <taxon>Pneumocystis</taxon>
    </lineage>
</organism>
<dbReference type="InterPro" id="IPR054708">
    <property type="entry name" value="MTPAP-like_central"/>
</dbReference>
<dbReference type="VEuPathDB" id="FungiDB:PNEG_01996"/>
<dbReference type="PANTHER" id="PTHR12271:SF40">
    <property type="entry name" value="POLY(A) RNA POLYMERASE GLD2"/>
    <property type="match status" value="1"/>
</dbReference>
<dbReference type="EC" id="2.7.7.19" evidence="5"/>
<evidence type="ECO:0000256" key="9">
    <source>
        <dbReference type="ARBA" id="ARBA00022842"/>
    </source>
</evidence>
<dbReference type="OMA" id="SNMRWLP"/>
<dbReference type="GO" id="GO:0010605">
    <property type="term" value="P:negative regulation of macromolecule metabolic process"/>
    <property type="evidence" value="ECO:0007669"/>
    <property type="project" value="UniProtKB-ARBA"/>
</dbReference>
<dbReference type="InterPro" id="IPR043519">
    <property type="entry name" value="NT_sf"/>
</dbReference>
<evidence type="ECO:0000256" key="3">
    <source>
        <dbReference type="ARBA" id="ARBA00004496"/>
    </source>
</evidence>
<evidence type="ECO:0000259" key="11">
    <source>
        <dbReference type="Pfam" id="PF22600"/>
    </source>
</evidence>
<evidence type="ECO:0000256" key="2">
    <source>
        <dbReference type="ARBA" id="ARBA00001946"/>
    </source>
</evidence>
<dbReference type="CDD" id="cd05402">
    <property type="entry name" value="NT_PAP_TUTase"/>
    <property type="match status" value="1"/>
</dbReference>
<evidence type="ECO:0000259" key="10">
    <source>
        <dbReference type="Pfam" id="PF03828"/>
    </source>
</evidence>
<dbReference type="Pfam" id="PF03828">
    <property type="entry name" value="PAP_assoc"/>
    <property type="match status" value="1"/>
</dbReference>
<dbReference type="SUPFAM" id="SSF81631">
    <property type="entry name" value="PAP/OAS1 substrate-binding domain"/>
    <property type="match status" value="1"/>
</dbReference>
<keyword evidence="7" id="KW-0808">Transferase</keyword>
<dbReference type="GO" id="GO:0005737">
    <property type="term" value="C:cytoplasm"/>
    <property type="evidence" value="ECO:0007669"/>
    <property type="project" value="UniProtKB-SubCell"/>
</dbReference>
<comment type="subcellular location">
    <subcellularLocation>
        <location evidence="3">Cytoplasm</location>
    </subcellularLocation>
</comment>
<dbReference type="AlphaFoldDB" id="M7P7J0"/>
<evidence type="ECO:0000256" key="7">
    <source>
        <dbReference type="ARBA" id="ARBA00022679"/>
    </source>
</evidence>
<dbReference type="InterPro" id="IPR002058">
    <property type="entry name" value="PAP_assoc"/>
</dbReference>
<dbReference type="EMBL" id="AFWA02000009">
    <property type="protein sequence ID" value="EMR09815.1"/>
    <property type="molecule type" value="Genomic_DNA"/>
</dbReference>
<dbReference type="PANTHER" id="PTHR12271">
    <property type="entry name" value="POLY A POLYMERASE CID PAP -RELATED"/>
    <property type="match status" value="1"/>
</dbReference>
<keyword evidence="13" id="KW-1185">Reference proteome</keyword>
<dbReference type="Gene3D" id="3.30.460.10">
    <property type="entry name" value="Beta Polymerase, domain 2"/>
    <property type="match status" value="1"/>
</dbReference>
<comment type="caution">
    <text evidence="12">The sequence shown here is derived from an EMBL/GenBank/DDBJ whole genome shotgun (WGS) entry which is preliminary data.</text>
</comment>
<evidence type="ECO:0000256" key="1">
    <source>
        <dbReference type="ARBA" id="ARBA00001936"/>
    </source>
</evidence>
<dbReference type="Gene3D" id="1.10.1410.10">
    <property type="match status" value="1"/>
</dbReference>
<evidence type="ECO:0000256" key="5">
    <source>
        <dbReference type="ARBA" id="ARBA00012388"/>
    </source>
</evidence>
<accession>M7P7J0</accession>
<reference evidence="13" key="1">
    <citation type="journal article" date="2016" name="Nat. Commun.">
        <title>Genome analysis of three Pneumocystis species reveals adaptation mechanisms to life exclusively in mammalian hosts.</title>
        <authorList>
            <person name="Ma L."/>
            <person name="Chen Z."/>
            <person name="Huang D.W."/>
            <person name="Kutty G."/>
            <person name="Ishihara M."/>
            <person name="Wang H."/>
            <person name="Abouelleil A."/>
            <person name="Bishop L."/>
            <person name="Davey E."/>
            <person name="Deng R."/>
            <person name="Deng X."/>
            <person name="Fan L."/>
            <person name="Fantoni G."/>
            <person name="Fitzgerald M."/>
            <person name="Gogineni E."/>
            <person name="Goldberg J.M."/>
            <person name="Handley G."/>
            <person name="Hu X."/>
            <person name="Huber C."/>
            <person name="Jiao X."/>
            <person name="Jones K."/>
            <person name="Levin J.Z."/>
            <person name="Liu Y."/>
            <person name="Macdonald P."/>
            <person name="Melnikov A."/>
            <person name="Raley C."/>
            <person name="Sassi M."/>
            <person name="Sherman B.T."/>
            <person name="Song X."/>
            <person name="Sykes S."/>
            <person name="Tran B."/>
            <person name="Walsh L."/>
            <person name="Xia Y."/>
            <person name="Yang J."/>
            <person name="Young S."/>
            <person name="Zeng Q."/>
            <person name="Zheng X."/>
            <person name="Stephens R."/>
            <person name="Nusbaum C."/>
            <person name="Birren B.W."/>
            <person name="Azadi P."/>
            <person name="Lempicki R.A."/>
            <person name="Cuomo C.A."/>
            <person name="Kovacs J.A."/>
        </authorList>
    </citation>
    <scope>NUCLEOTIDE SEQUENCE [LARGE SCALE GENOMIC DNA]</scope>
    <source>
        <strain evidence="13">B123</strain>
    </source>
</reference>
<keyword evidence="6" id="KW-0963">Cytoplasm</keyword>
<name>M7P7J0_PNEMU</name>
<comment type="cofactor">
    <cofactor evidence="1">
        <name>Mn(2+)</name>
        <dbReference type="ChEBI" id="CHEBI:29035"/>
    </cofactor>
</comment>
<dbReference type="GO" id="GO:1990817">
    <property type="term" value="F:poly(A) RNA polymerase activity"/>
    <property type="evidence" value="ECO:0007669"/>
    <property type="project" value="UniProtKB-EC"/>
</dbReference>
<evidence type="ECO:0000313" key="12">
    <source>
        <dbReference type="EMBL" id="EMR09815.1"/>
    </source>
</evidence>
<dbReference type="HOGENOM" id="CLU_033943_0_2_1"/>
<dbReference type="Pfam" id="PF22600">
    <property type="entry name" value="MTPAP-like_central"/>
    <property type="match status" value="1"/>
</dbReference>
<sequence length="474" mass="55155">MDSVKGFEGVESVVFQKEMKKLTKISDFSGKNYGSGNEIEDLKKSLEKMMLESVNIQEKGVFLREKGSEGSYEANLNDKDVLKNNKKDSNFRNIKYYEPKDYGLYVNGKAVWRKNYDEYFVLSTFISHTLKHIMPTNEEISQKERFRFFLSEILNTCRPSAKLVLFGSVASGLAIVNSDMDFCVMDDSLDLHTDEFLKIFSEEIKKYGMETTLLFRTRVSIIKVNSKGSFNFPQGISCDIGFNNKLAIYNTKLLATYSKCDHRVRKIILFVKYWAKRRKINDPYHGTLSSYGYVLLILHYLINIVPIPLLPNLQQMKVASWRSIPQSEIECDGYNVWFYKDIDISCSFSNNTDSLGKLVYGFFYYYAYQFNWKDHVVSIRTQTGLLTKQEKGWTQAMERVFVSDKIFKDRYILAIEDPFEITHNVGRTVNKQSSHIIRGEFFRASKLSSSKLRKKIFNELCEERIIINNFSNVI</sequence>
<comment type="similarity">
    <text evidence="4">Belongs to the DNA polymerase type-B-like family.</text>
</comment>
<dbReference type="GO" id="GO:0050265">
    <property type="term" value="F:RNA uridylyltransferase activity"/>
    <property type="evidence" value="ECO:0007669"/>
    <property type="project" value="TreeGrafter"/>
</dbReference>
<dbReference type="RefSeq" id="XP_007873976.1">
    <property type="nucleotide sequence ID" value="XM_007875785.1"/>
</dbReference>
<dbReference type="GO" id="GO:0031123">
    <property type="term" value="P:RNA 3'-end processing"/>
    <property type="evidence" value="ECO:0007669"/>
    <property type="project" value="TreeGrafter"/>
</dbReference>
<proteinExistence type="inferred from homology"/>
<protein>
    <recommendedName>
        <fullName evidence="5">polynucleotide adenylyltransferase</fullName>
        <ecNumber evidence="5">2.7.7.19</ecNumber>
    </recommendedName>
</protein>
<evidence type="ECO:0000256" key="6">
    <source>
        <dbReference type="ARBA" id="ARBA00022490"/>
    </source>
</evidence>
<dbReference type="GO" id="GO:0046872">
    <property type="term" value="F:metal ion binding"/>
    <property type="evidence" value="ECO:0007669"/>
    <property type="project" value="UniProtKB-KW"/>
</dbReference>
<evidence type="ECO:0000313" key="13">
    <source>
        <dbReference type="Proteomes" id="UP000011958"/>
    </source>
</evidence>
<keyword evidence="9" id="KW-0460">Magnesium</keyword>
<gene>
    <name evidence="12" type="ORF">PNEG_01996</name>
</gene>
<comment type="cofactor">
    <cofactor evidence="2">
        <name>Mg(2+)</name>
        <dbReference type="ChEBI" id="CHEBI:18420"/>
    </cofactor>
</comment>
<keyword evidence="8" id="KW-0479">Metal-binding</keyword>
<evidence type="ECO:0000256" key="4">
    <source>
        <dbReference type="ARBA" id="ARBA00008593"/>
    </source>
</evidence>
<feature type="domain" description="PAP-associated" evidence="10">
    <location>
        <begin position="354"/>
        <end position="423"/>
    </location>
</feature>
<dbReference type="STRING" id="1069680.M7P7J0"/>
<dbReference type="OrthoDB" id="407432at2759"/>
<dbReference type="Proteomes" id="UP000011958">
    <property type="component" value="Unassembled WGS sequence"/>
</dbReference>
<dbReference type="SUPFAM" id="SSF81301">
    <property type="entry name" value="Nucleotidyltransferase"/>
    <property type="match status" value="1"/>
</dbReference>
<evidence type="ECO:0000256" key="8">
    <source>
        <dbReference type="ARBA" id="ARBA00022723"/>
    </source>
</evidence>
<dbReference type="eggNOG" id="KOG2277">
    <property type="taxonomic scope" value="Eukaryota"/>
</dbReference>